<dbReference type="InterPro" id="IPR023753">
    <property type="entry name" value="FAD/NAD-binding_dom"/>
</dbReference>
<dbReference type="Pfam" id="PF07992">
    <property type="entry name" value="Pyr_redox_2"/>
    <property type="match status" value="1"/>
</dbReference>
<comment type="cofactor">
    <cofactor evidence="1">
        <name>FAD</name>
        <dbReference type="ChEBI" id="CHEBI:57692"/>
    </cofactor>
</comment>
<dbReference type="EMBL" id="FOLB01000011">
    <property type="protein sequence ID" value="SFC76943.1"/>
    <property type="molecule type" value="Genomic_DNA"/>
</dbReference>
<dbReference type="SUPFAM" id="SSF55424">
    <property type="entry name" value="FAD/NAD-linked reductases, dimerisation (C-terminal) domain"/>
    <property type="match status" value="1"/>
</dbReference>
<dbReference type="PANTHER" id="PTHR43557:SF2">
    <property type="entry name" value="RIESKE DOMAIN-CONTAINING PROTEIN-RELATED"/>
    <property type="match status" value="1"/>
</dbReference>
<keyword evidence="6" id="KW-0223">Dioxygenase</keyword>
<dbReference type="AlphaFoldDB" id="A0A1I1M2X3"/>
<dbReference type="STRING" id="574651.SAMN04487968_11130"/>
<dbReference type="Gene3D" id="3.30.390.30">
    <property type="match status" value="1"/>
</dbReference>
<dbReference type="OrthoDB" id="3568330at2"/>
<feature type="domain" description="FAD/NAD(P)-binding" evidence="5">
    <location>
        <begin position="6"/>
        <end position="301"/>
    </location>
</feature>
<sequence>MSTAPIVVVGGGLAAGTAITELRERGYTGPLVALTDEPRLPYERPPLSKGYLMGKDAPDGSLVHDRAWYDEHDVDVRTGTRVEAIDPANRTVLTRDGELGYRSLLLATGARPRRLALADDSGAPVTYLRTFEDSTALREQLRPDRRIGIIGGGWIGLEVAAAAREAGASVTVLEALEQPLLNVLGGTVAEIFADLHRRHGVDLRTGVRVERITSAGAGAVVELADGGRFEVDHLVVGVGAVPATELAEAAGLTVDNGVRTDSALRASAPDVFAAGDVANADHPVLGHPLRVEHWDTAIKHGKVAGANLAGGAEVADALPYFFTDQYDLGMEYVGNAGPDGFDRVVVEGDVPGLNFRAWWLRSEADGERVVAGMHVNDWDAIDEIRSRVGGLTS</sequence>
<protein>
    <submittedName>
        <fullName evidence="6">3-phenylpropionate/trans-cinnamate dioxygenase ferredoxin reductase subunit</fullName>
    </submittedName>
</protein>
<dbReference type="GO" id="GO:0051213">
    <property type="term" value="F:dioxygenase activity"/>
    <property type="evidence" value="ECO:0007669"/>
    <property type="project" value="UniProtKB-KW"/>
</dbReference>
<reference evidence="6 7" key="1">
    <citation type="submission" date="2016-10" db="EMBL/GenBank/DDBJ databases">
        <authorList>
            <person name="de Groot N.N."/>
        </authorList>
    </citation>
    <scope>NUCLEOTIDE SEQUENCE [LARGE SCALE GENOMIC DNA]</scope>
    <source>
        <strain evidence="6 7">CGMCC 1.7056</strain>
    </source>
</reference>
<evidence type="ECO:0000256" key="3">
    <source>
        <dbReference type="ARBA" id="ARBA00022827"/>
    </source>
</evidence>
<dbReference type="Proteomes" id="UP000198832">
    <property type="component" value="Unassembled WGS sequence"/>
</dbReference>
<evidence type="ECO:0000256" key="1">
    <source>
        <dbReference type="ARBA" id="ARBA00001974"/>
    </source>
</evidence>
<name>A0A1I1M2X3_9ACTN</name>
<dbReference type="Gene3D" id="3.50.50.60">
    <property type="entry name" value="FAD/NAD(P)-binding domain"/>
    <property type="match status" value="2"/>
</dbReference>
<keyword evidence="4" id="KW-0560">Oxidoreductase</keyword>
<evidence type="ECO:0000256" key="4">
    <source>
        <dbReference type="ARBA" id="ARBA00023002"/>
    </source>
</evidence>
<keyword evidence="2" id="KW-0285">Flavoprotein</keyword>
<accession>A0A1I1M2X3</accession>
<dbReference type="PRINTS" id="PR00411">
    <property type="entry name" value="PNDRDTASEI"/>
</dbReference>
<dbReference type="InterPro" id="IPR016156">
    <property type="entry name" value="FAD/NAD-linked_Rdtase_dimer_sf"/>
</dbReference>
<evidence type="ECO:0000313" key="7">
    <source>
        <dbReference type="Proteomes" id="UP000198832"/>
    </source>
</evidence>
<keyword evidence="7" id="KW-1185">Reference proteome</keyword>
<evidence type="ECO:0000256" key="2">
    <source>
        <dbReference type="ARBA" id="ARBA00022630"/>
    </source>
</evidence>
<dbReference type="InterPro" id="IPR036188">
    <property type="entry name" value="FAD/NAD-bd_sf"/>
</dbReference>
<dbReference type="PANTHER" id="PTHR43557">
    <property type="entry name" value="APOPTOSIS-INDUCING FACTOR 1"/>
    <property type="match status" value="1"/>
</dbReference>
<dbReference type="InterPro" id="IPR050446">
    <property type="entry name" value="FAD-oxidoreductase/Apoptosis"/>
</dbReference>
<organism evidence="6 7">
    <name type="scientific">Nocardioides terrae</name>
    <dbReference type="NCBI Taxonomy" id="574651"/>
    <lineage>
        <taxon>Bacteria</taxon>
        <taxon>Bacillati</taxon>
        <taxon>Actinomycetota</taxon>
        <taxon>Actinomycetes</taxon>
        <taxon>Propionibacteriales</taxon>
        <taxon>Nocardioidaceae</taxon>
        <taxon>Nocardioides</taxon>
    </lineage>
</organism>
<evidence type="ECO:0000313" key="6">
    <source>
        <dbReference type="EMBL" id="SFC76943.1"/>
    </source>
</evidence>
<dbReference type="GO" id="GO:0016651">
    <property type="term" value="F:oxidoreductase activity, acting on NAD(P)H"/>
    <property type="evidence" value="ECO:0007669"/>
    <property type="project" value="TreeGrafter"/>
</dbReference>
<dbReference type="GO" id="GO:0005737">
    <property type="term" value="C:cytoplasm"/>
    <property type="evidence" value="ECO:0007669"/>
    <property type="project" value="TreeGrafter"/>
</dbReference>
<gene>
    <name evidence="6" type="ORF">SAMN04487968_11130</name>
</gene>
<evidence type="ECO:0000259" key="5">
    <source>
        <dbReference type="Pfam" id="PF07992"/>
    </source>
</evidence>
<proteinExistence type="predicted"/>
<dbReference type="SUPFAM" id="SSF51905">
    <property type="entry name" value="FAD/NAD(P)-binding domain"/>
    <property type="match status" value="2"/>
</dbReference>
<keyword evidence="3" id="KW-0274">FAD</keyword>
<dbReference type="PRINTS" id="PR00368">
    <property type="entry name" value="FADPNR"/>
</dbReference>
<dbReference type="RefSeq" id="WP_091125106.1">
    <property type="nucleotide sequence ID" value="NZ_FOLB01000011.1"/>
</dbReference>